<evidence type="ECO:0000256" key="5">
    <source>
        <dbReference type="PIRSR" id="PIRSR016020-1"/>
    </source>
</evidence>
<evidence type="ECO:0000313" key="6">
    <source>
        <dbReference type="EMBL" id="AJQ94475.1"/>
    </source>
</evidence>
<dbReference type="Gene3D" id="2.70.98.10">
    <property type="match status" value="1"/>
</dbReference>
<dbReference type="KEGG" id="gsn:YC6258_02437"/>
<dbReference type="GO" id="GO:0047938">
    <property type="term" value="F:glucose-6-phosphate 1-epimerase activity"/>
    <property type="evidence" value="ECO:0007669"/>
    <property type="project" value="UniProtKB-UniRule"/>
</dbReference>
<keyword evidence="7" id="KW-1185">Reference proteome</keyword>
<evidence type="ECO:0000256" key="1">
    <source>
        <dbReference type="ARBA" id="ARBA00001096"/>
    </source>
</evidence>
<accession>A0A0C5V4R5</accession>
<protein>
    <recommendedName>
        <fullName evidence="4">Putative glucose-6-phosphate 1-epimerase</fullName>
        <ecNumber evidence="4">5.1.3.15</ecNumber>
    </recommendedName>
</protein>
<dbReference type="InterPro" id="IPR008183">
    <property type="entry name" value="Aldose_1/G6P_1-epimerase"/>
</dbReference>
<dbReference type="InterPro" id="IPR011013">
    <property type="entry name" value="Gal_mutarotase_sf_dom"/>
</dbReference>
<dbReference type="GO" id="GO:0005975">
    <property type="term" value="P:carbohydrate metabolic process"/>
    <property type="evidence" value="ECO:0007669"/>
    <property type="project" value="InterPro"/>
</dbReference>
<dbReference type="HOGENOM" id="CLU_048345_4_0_6"/>
<dbReference type="OrthoDB" id="9790727at2"/>
<feature type="active site" evidence="5">
    <location>
        <position position="246"/>
    </location>
</feature>
<name>A0A0C5V4R5_9GAMM</name>
<dbReference type="STRING" id="1445510.YC6258_02437"/>
<evidence type="ECO:0000313" key="7">
    <source>
        <dbReference type="Proteomes" id="UP000032266"/>
    </source>
</evidence>
<keyword evidence="3 4" id="KW-0413">Isomerase</keyword>
<dbReference type="Proteomes" id="UP000032266">
    <property type="component" value="Chromosome"/>
</dbReference>
<feature type="active site" evidence="5">
    <location>
        <position position="144"/>
    </location>
</feature>
<dbReference type="EC" id="5.1.3.15" evidence="4"/>
<evidence type="ECO:0000256" key="4">
    <source>
        <dbReference type="PIRNR" id="PIRNR016020"/>
    </source>
</evidence>
<dbReference type="InterPro" id="IPR014718">
    <property type="entry name" value="GH-type_carb-bd"/>
</dbReference>
<dbReference type="AlphaFoldDB" id="A0A0C5V4R5"/>
<evidence type="ECO:0000256" key="2">
    <source>
        <dbReference type="ARBA" id="ARBA00005866"/>
    </source>
</evidence>
<dbReference type="SUPFAM" id="SSF74650">
    <property type="entry name" value="Galactose mutarotase-like"/>
    <property type="match status" value="1"/>
</dbReference>
<gene>
    <name evidence="6" type="ORF">YC6258_02437</name>
</gene>
<dbReference type="EMBL" id="CP007142">
    <property type="protein sequence ID" value="AJQ94475.1"/>
    <property type="molecule type" value="Genomic_DNA"/>
</dbReference>
<reference evidence="6 7" key="1">
    <citation type="submission" date="2014-01" db="EMBL/GenBank/DDBJ databases">
        <title>Full genme sequencing of cellulolytic bacterium Gynuella sunshinyii YC6258T gen. nov., sp. nov.</title>
        <authorList>
            <person name="Khan H."/>
            <person name="Chung E.J."/>
            <person name="Chung Y.R."/>
        </authorList>
    </citation>
    <scope>NUCLEOTIDE SEQUENCE [LARGE SCALE GENOMIC DNA]</scope>
    <source>
        <strain evidence="6 7">YC6258</strain>
    </source>
</reference>
<sequence>MIKEYIWHDKPCLELNTPLGKIQISLWGGQLLQWLPENANPVFWLSKVPPQPGKPIRGGIPVCWPWFGGKEGYESHGWARTSLWTLEHSDDQSVTLSLSGSLKHLPENSRFEIQQRFIVTDTLTQILSFKHEHSTPILFQTALHSYFSVSHPGKVQIKGLEDKAYKDKLANYAVKRTPHSIDANLPWDATISNTEGWQLDDSGLNRRIECQTNNADTTVLWHPSDQTTQAMPDIHPGGNSEYLCLETANLEDTPVPPGQLVTVTHTISITSL</sequence>
<dbReference type="InterPro" id="IPR025532">
    <property type="entry name" value="G6P_1-epimerase"/>
</dbReference>
<proteinExistence type="inferred from homology"/>
<comment type="catalytic activity">
    <reaction evidence="1">
        <text>alpha-D-glucose 6-phosphate = beta-D-glucose 6-phosphate</text>
        <dbReference type="Rhea" id="RHEA:16249"/>
        <dbReference type="ChEBI" id="CHEBI:58225"/>
        <dbReference type="ChEBI" id="CHEBI:58247"/>
        <dbReference type="EC" id="5.1.3.15"/>
    </reaction>
</comment>
<dbReference type="PANTHER" id="PTHR11122">
    <property type="entry name" value="APOSPORY-ASSOCIATED PROTEIN C-RELATED"/>
    <property type="match status" value="1"/>
</dbReference>
<dbReference type="PANTHER" id="PTHR11122:SF13">
    <property type="entry name" value="GLUCOSE-6-PHOSPHATE 1-EPIMERASE"/>
    <property type="match status" value="1"/>
</dbReference>
<organism evidence="6 7">
    <name type="scientific">Gynuella sunshinyii YC6258</name>
    <dbReference type="NCBI Taxonomy" id="1445510"/>
    <lineage>
        <taxon>Bacteria</taxon>
        <taxon>Pseudomonadati</taxon>
        <taxon>Pseudomonadota</taxon>
        <taxon>Gammaproteobacteria</taxon>
        <taxon>Oceanospirillales</taxon>
        <taxon>Saccharospirillaceae</taxon>
        <taxon>Gynuella</taxon>
    </lineage>
</organism>
<dbReference type="Pfam" id="PF01263">
    <property type="entry name" value="Aldose_epim"/>
    <property type="match status" value="1"/>
</dbReference>
<dbReference type="RefSeq" id="WP_044616996.1">
    <property type="nucleotide sequence ID" value="NZ_CP007142.1"/>
</dbReference>
<evidence type="ECO:0000256" key="3">
    <source>
        <dbReference type="ARBA" id="ARBA00023235"/>
    </source>
</evidence>
<dbReference type="GO" id="GO:0030246">
    <property type="term" value="F:carbohydrate binding"/>
    <property type="evidence" value="ECO:0007669"/>
    <property type="project" value="UniProtKB-UniRule"/>
</dbReference>
<comment type="similarity">
    <text evidence="2 4">Belongs to the glucose-6-phosphate 1-epimerase family.</text>
</comment>
<dbReference type="PIRSF" id="PIRSF016020">
    <property type="entry name" value="PHexose_mutarotase"/>
    <property type="match status" value="1"/>
</dbReference>